<evidence type="ECO:0000313" key="1">
    <source>
        <dbReference type="EMBL" id="MDA4847684.1"/>
    </source>
</evidence>
<organism evidence="1 2">
    <name type="scientific">Hoeflea poritis</name>
    <dbReference type="NCBI Taxonomy" id="2993659"/>
    <lineage>
        <taxon>Bacteria</taxon>
        <taxon>Pseudomonadati</taxon>
        <taxon>Pseudomonadota</taxon>
        <taxon>Alphaproteobacteria</taxon>
        <taxon>Hyphomicrobiales</taxon>
        <taxon>Rhizobiaceae</taxon>
        <taxon>Hoeflea</taxon>
    </lineage>
</organism>
<dbReference type="Proteomes" id="UP001148313">
    <property type="component" value="Unassembled WGS sequence"/>
</dbReference>
<reference evidence="1" key="1">
    <citation type="submission" date="2022-11" db="EMBL/GenBank/DDBJ databases">
        <title>Hoeflea poritis sp. nov., isolated from scleractinian coral Porites lutea.</title>
        <authorList>
            <person name="Zhang G."/>
            <person name="Wei Q."/>
            <person name="Cai L."/>
        </authorList>
    </citation>
    <scope>NUCLEOTIDE SEQUENCE</scope>
    <source>
        <strain evidence="1">E7-10</strain>
    </source>
</reference>
<dbReference type="PANTHER" id="PTHR33973:SF4">
    <property type="entry name" value="OS07G0153300 PROTEIN"/>
    <property type="match status" value="1"/>
</dbReference>
<protein>
    <submittedName>
        <fullName evidence="1">DUF1365 domain-containing protein</fullName>
    </submittedName>
</protein>
<evidence type="ECO:0000313" key="2">
    <source>
        <dbReference type="Proteomes" id="UP001148313"/>
    </source>
</evidence>
<accession>A0ABT4VSJ3</accession>
<comment type="caution">
    <text evidence="1">The sequence shown here is derived from an EMBL/GenBank/DDBJ whole genome shotgun (WGS) entry which is preliminary data.</text>
</comment>
<proteinExistence type="predicted"/>
<gene>
    <name evidence="1" type="ORF">OOZ53_20150</name>
</gene>
<keyword evidence="2" id="KW-1185">Reference proteome</keyword>
<dbReference type="InterPro" id="IPR010775">
    <property type="entry name" value="DUF1365"/>
</dbReference>
<dbReference type="PANTHER" id="PTHR33973">
    <property type="entry name" value="OS07G0153300 PROTEIN"/>
    <property type="match status" value="1"/>
</dbReference>
<dbReference type="Pfam" id="PF07103">
    <property type="entry name" value="DUF1365"/>
    <property type="match status" value="1"/>
</dbReference>
<name>A0ABT4VSJ3_9HYPH</name>
<sequence>MSTIRDAIYVGTVMHRRLRPKPHGFRYSVFTMLIDVDRLPELGRRLRLFSHNRFNVYSVHESDLGDGGALKPHLHELARQALGARRTQKFLMQCYPRVFGYVFNPLTVYYGLDADERPSIVIYEVTNTFGERHSYAIPVEDDGNGCIRQSCEKVLHVSPFNEVRGRYAFKTRLPEQTSNIAILLKDSDGPLLAAQFSGSRVPLTDASLARLAVTHGLMTAKVWLGIHFEALKLWKKRLRFFRKPPPPASAVTVPAADKGQQIAA</sequence>
<dbReference type="EMBL" id="JAPJZH010000014">
    <property type="protein sequence ID" value="MDA4847684.1"/>
    <property type="molecule type" value="Genomic_DNA"/>
</dbReference>
<dbReference type="RefSeq" id="WP_271091519.1">
    <property type="nucleotide sequence ID" value="NZ_JAPJZH010000014.1"/>
</dbReference>